<dbReference type="NCBIfam" id="TIGR01203">
    <property type="entry name" value="HGPRTase"/>
    <property type="match status" value="1"/>
</dbReference>
<dbReference type="UniPathway" id="UPA00591">
    <property type="reaction ID" value="UER00648"/>
</dbReference>
<dbReference type="GO" id="GO:0032263">
    <property type="term" value="P:GMP salvage"/>
    <property type="evidence" value="ECO:0007669"/>
    <property type="project" value="TreeGrafter"/>
</dbReference>
<dbReference type="GO" id="GO:0032264">
    <property type="term" value="P:IMP salvage"/>
    <property type="evidence" value="ECO:0007669"/>
    <property type="project" value="UniProtKB-UniPathway"/>
</dbReference>
<sequence>MDRDNIYGHISRILITEEEIREKVREAGRMITEEYRGRPLLLVSILNGAFMFMADICRQVKTPCEIAFMSVKSYQGDSTTGNVQIVQDIKRDISGYHVVIIEDIMDTGLTLRAVTDILRGRNPLSLKIVTLLDKPERRIADIRPDYALFTIPNLFVIGYGLDYNEAYRELPYIAEYSA</sequence>
<comment type="cofactor">
    <cofactor evidence="1 17">
        <name>Mg(2+)</name>
        <dbReference type="ChEBI" id="CHEBI:18420"/>
    </cofactor>
</comment>
<dbReference type="GO" id="GO:0006166">
    <property type="term" value="P:purine ribonucleoside salvage"/>
    <property type="evidence" value="ECO:0007669"/>
    <property type="project" value="UniProtKB-KW"/>
</dbReference>
<comment type="pathway">
    <text evidence="4 17">Purine metabolism; IMP biosynthesis via salvage pathway; IMP from hypoxanthine: step 1/1.</text>
</comment>
<dbReference type="GO" id="GO:0052657">
    <property type="term" value="F:guanine phosphoribosyltransferase activity"/>
    <property type="evidence" value="ECO:0007669"/>
    <property type="project" value="UniProtKB-ARBA"/>
</dbReference>
<dbReference type="FunFam" id="3.40.50.2020:FF:000006">
    <property type="entry name" value="Hypoxanthine phosphoribosyltransferase"/>
    <property type="match status" value="1"/>
</dbReference>
<evidence type="ECO:0000256" key="11">
    <source>
        <dbReference type="ARBA" id="ARBA00022723"/>
    </source>
</evidence>
<dbReference type="InterPro" id="IPR050408">
    <property type="entry name" value="HGPRT"/>
</dbReference>
<evidence type="ECO:0000256" key="9">
    <source>
        <dbReference type="ARBA" id="ARBA00022676"/>
    </source>
</evidence>
<dbReference type="PANTHER" id="PTHR43340:SF1">
    <property type="entry name" value="HYPOXANTHINE PHOSPHORIBOSYLTRANSFERASE"/>
    <property type="match status" value="1"/>
</dbReference>
<dbReference type="GO" id="GO:0000166">
    <property type="term" value="F:nucleotide binding"/>
    <property type="evidence" value="ECO:0007669"/>
    <property type="project" value="UniProtKB-KW"/>
</dbReference>
<keyword evidence="13 17" id="KW-0547">Nucleotide-binding</keyword>
<dbReference type="EMBL" id="FOXF01000001">
    <property type="protein sequence ID" value="SFO96561.1"/>
    <property type="molecule type" value="Genomic_DNA"/>
</dbReference>
<keyword evidence="8 17" id="KW-0963">Cytoplasm</keyword>
<dbReference type="OrthoDB" id="9802824at2"/>
<evidence type="ECO:0000256" key="15">
    <source>
        <dbReference type="ARBA" id="ARBA00048811"/>
    </source>
</evidence>
<evidence type="ECO:0000256" key="14">
    <source>
        <dbReference type="ARBA" id="ARBA00022842"/>
    </source>
</evidence>
<evidence type="ECO:0000256" key="1">
    <source>
        <dbReference type="ARBA" id="ARBA00001946"/>
    </source>
</evidence>
<dbReference type="PANTHER" id="PTHR43340">
    <property type="entry name" value="HYPOXANTHINE-GUANINE PHOSPHORIBOSYLTRANSFERASE"/>
    <property type="match status" value="1"/>
</dbReference>
<dbReference type="RefSeq" id="WP_093139787.1">
    <property type="nucleotide sequence ID" value="NZ_FOXF01000001.1"/>
</dbReference>
<comment type="function">
    <text evidence="2">Purine salvage pathway enzyme which catalyzes the transfer of the ribosyl-5-phosphate group from 5-phospho-alpha-D-ribose 1-diphosphate (PRPP) to the N9 position of hypoxanthine to yield IMP (inosine 5'-monophosphate). To a lesser extent, can also act on guanine leading to GMP, but shows a highly less efficient activity with xanthine.</text>
</comment>
<keyword evidence="9 17" id="KW-0328">Glycosyltransferase</keyword>
<comment type="catalytic activity">
    <reaction evidence="15">
        <text>GMP + diphosphate = guanine + 5-phospho-alpha-D-ribose 1-diphosphate</text>
        <dbReference type="Rhea" id="RHEA:25424"/>
        <dbReference type="ChEBI" id="CHEBI:16235"/>
        <dbReference type="ChEBI" id="CHEBI:33019"/>
        <dbReference type="ChEBI" id="CHEBI:58017"/>
        <dbReference type="ChEBI" id="CHEBI:58115"/>
        <dbReference type="EC" id="2.4.2.8"/>
    </reaction>
    <physiologicalReaction direction="right-to-left" evidence="15">
        <dbReference type="Rhea" id="RHEA:25426"/>
    </physiologicalReaction>
</comment>
<evidence type="ECO:0000256" key="3">
    <source>
        <dbReference type="ARBA" id="ARBA00004496"/>
    </source>
</evidence>
<evidence type="ECO:0000313" key="20">
    <source>
        <dbReference type="Proteomes" id="UP000243745"/>
    </source>
</evidence>
<dbReference type="GO" id="GO:0000287">
    <property type="term" value="F:magnesium ion binding"/>
    <property type="evidence" value="ECO:0007669"/>
    <property type="project" value="TreeGrafter"/>
</dbReference>
<evidence type="ECO:0000256" key="13">
    <source>
        <dbReference type="ARBA" id="ARBA00022741"/>
    </source>
</evidence>
<evidence type="ECO:0000256" key="2">
    <source>
        <dbReference type="ARBA" id="ARBA00003637"/>
    </source>
</evidence>
<dbReference type="GO" id="GO:0006178">
    <property type="term" value="P:guanine salvage"/>
    <property type="evidence" value="ECO:0007669"/>
    <property type="project" value="TreeGrafter"/>
</dbReference>
<evidence type="ECO:0000256" key="7">
    <source>
        <dbReference type="ARBA" id="ARBA00014105"/>
    </source>
</evidence>
<dbReference type="InterPro" id="IPR005904">
    <property type="entry name" value="Hxn_phspho_trans"/>
</dbReference>
<evidence type="ECO:0000256" key="6">
    <source>
        <dbReference type="ARBA" id="ARBA00011895"/>
    </source>
</evidence>
<keyword evidence="11 17" id="KW-0479">Metal-binding</keyword>
<dbReference type="GO" id="GO:0005829">
    <property type="term" value="C:cytosol"/>
    <property type="evidence" value="ECO:0007669"/>
    <property type="project" value="TreeGrafter"/>
</dbReference>
<evidence type="ECO:0000256" key="4">
    <source>
        <dbReference type="ARBA" id="ARBA00004669"/>
    </source>
</evidence>
<comment type="subcellular location">
    <subcellularLocation>
        <location evidence="3 17">Cytoplasm</location>
    </subcellularLocation>
</comment>
<evidence type="ECO:0000256" key="17">
    <source>
        <dbReference type="RuleBase" id="RU364099"/>
    </source>
</evidence>
<comment type="similarity">
    <text evidence="5 17">Belongs to the purine/pyrimidine phosphoribosyltransferase family.</text>
</comment>
<dbReference type="EC" id="2.4.2.8" evidence="6 17"/>
<keyword evidence="20" id="KW-1185">Reference proteome</keyword>
<keyword evidence="10 17" id="KW-0808">Transferase</keyword>
<gene>
    <name evidence="19" type="ORF">SAMN02910344_00026</name>
</gene>
<dbReference type="Pfam" id="PF00156">
    <property type="entry name" value="Pribosyltran"/>
    <property type="match status" value="1"/>
</dbReference>
<reference evidence="19 20" key="1">
    <citation type="submission" date="2016-10" db="EMBL/GenBank/DDBJ databases">
        <authorList>
            <person name="Varghese N."/>
            <person name="Submissions S."/>
        </authorList>
    </citation>
    <scope>NUCLEOTIDE SEQUENCE [LARGE SCALE GENOMIC DNA]</scope>
    <source>
        <strain evidence="19 20">DSM 1361</strain>
    </source>
</reference>
<evidence type="ECO:0000313" key="19">
    <source>
        <dbReference type="EMBL" id="SFO96561.1"/>
    </source>
</evidence>
<protein>
    <recommendedName>
        <fullName evidence="7 17">Hypoxanthine phosphoribosyltransferase</fullName>
        <ecNumber evidence="6 17">2.4.2.8</ecNumber>
    </recommendedName>
</protein>
<name>A0A662ZDT5_9GAMM</name>
<dbReference type="Gene3D" id="3.40.50.2020">
    <property type="match status" value="1"/>
</dbReference>
<dbReference type="SUPFAM" id="SSF53271">
    <property type="entry name" value="PRTase-like"/>
    <property type="match status" value="1"/>
</dbReference>
<dbReference type="CDD" id="cd06223">
    <property type="entry name" value="PRTases_typeI"/>
    <property type="match status" value="1"/>
</dbReference>
<evidence type="ECO:0000256" key="16">
    <source>
        <dbReference type="ARBA" id="ARBA00049402"/>
    </source>
</evidence>
<dbReference type="GO" id="GO:0004422">
    <property type="term" value="F:hypoxanthine phosphoribosyltransferase activity"/>
    <property type="evidence" value="ECO:0007669"/>
    <property type="project" value="InterPro"/>
</dbReference>
<evidence type="ECO:0000259" key="18">
    <source>
        <dbReference type="Pfam" id="PF00156"/>
    </source>
</evidence>
<keyword evidence="14 17" id="KW-0460">Magnesium</keyword>
<comment type="catalytic activity">
    <reaction evidence="16">
        <text>IMP + diphosphate = hypoxanthine + 5-phospho-alpha-D-ribose 1-diphosphate</text>
        <dbReference type="Rhea" id="RHEA:17973"/>
        <dbReference type="ChEBI" id="CHEBI:17368"/>
        <dbReference type="ChEBI" id="CHEBI:33019"/>
        <dbReference type="ChEBI" id="CHEBI:58017"/>
        <dbReference type="ChEBI" id="CHEBI:58053"/>
        <dbReference type="EC" id="2.4.2.8"/>
    </reaction>
    <physiologicalReaction direction="right-to-left" evidence="16">
        <dbReference type="Rhea" id="RHEA:17975"/>
    </physiologicalReaction>
</comment>
<evidence type="ECO:0000256" key="5">
    <source>
        <dbReference type="ARBA" id="ARBA00008391"/>
    </source>
</evidence>
<evidence type="ECO:0000256" key="8">
    <source>
        <dbReference type="ARBA" id="ARBA00022490"/>
    </source>
</evidence>
<dbReference type="Proteomes" id="UP000243745">
    <property type="component" value="Unassembled WGS sequence"/>
</dbReference>
<organism evidence="19 20">
    <name type="scientific">Ruminobacter amylophilus</name>
    <dbReference type="NCBI Taxonomy" id="867"/>
    <lineage>
        <taxon>Bacteria</taxon>
        <taxon>Pseudomonadati</taxon>
        <taxon>Pseudomonadota</taxon>
        <taxon>Gammaproteobacteria</taxon>
        <taxon>Aeromonadales</taxon>
        <taxon>Succinivibrionaceae</taxon>
        <taxon>Ruminobacter</taxon>
    </lineage>
</organism>
<dbReference type="InterPro" id="IPR029057">
    <property type="entry name" value="PRTase-like"/>
</dbReference>
<accession>A0A662ZDT5</accession>
<dbReference type="AlphaFoldDB" id="A0A662ZDT5"/>
<keyword evidence="12 17" id="KW-0660">Purine salvage</keyword>
<proteinExistence type="inferred from homology"/>
<evidence type="ECO:0000256" key="12">
    <source>
        <dbReference type="ARBA" id="ARBA00022726"/>
    </source>
</evidence>
<evidence type="ECO:0000256" key="10">
    <source>
        <dbReference type="ARBA" id="ARBA00022679"/>
    </source>
</evidence>
<dbReference type="InterPro" id="IPR000836">
    <property type="entry name" value="PRTase_dom"/>
</dbReference>
<dbReference type="GO" id="GO:0046100">
    <property type="term" value="P:hypoxanthine metabolic process"/>
    <property type="evidence" value="ECO:0007669"/>
    <property type="project" value="TreeGrafter"/>
</dbReference>
<feature type="domain" description="Phosphoribosyltransferase" evidence="18">
    <location>
        <begin position="20"/>
        <end position="163"/>
    </location>
</feature>